<proteinExistence type="predicted"/>
<dbReference type="AlphaFoldDB" id="A0A4P2QFH3"/>
<sequence length="110" mass="12505">MPRAYRRSWLVGASPEAVLRFARVDAFDRGALPGEAFPDTRCGEREVAKIRLLRCDARLTRLRGAKIFLYCVMSSVMTDPCLLSSSLQGSADAFRYYESQRRFGKVHLEL</sequence>
<dbReference type="EMBL" id="CP012672">
    <property type="protein sequence ID" value="AUX28236.1"/>
    <property type="molecule type" value="Genomic_DNA"/>
</dbReference>
<gene>
    <name evidence="1" type="ORF">SOCE836_003040</name>
</gene>
<protein>
    <submittedName>
        <fullName evidence="1">Uncharacterized protein</fullName>
    </submittedName>
</protein>
<dbReference type="Proteomes" id="UP000295497">
    <property type="component" value="Chromosome"/>
</dbReference>
<reference evidence="1 2" key="1">
    <citation type="submission" date="2015-09" db="EMBL/GenBank/DDBJ databases">
        <title>Sorangium comparison.</title>
        <authorList>
            <person name="Zaburannyi N."/>
            <person name="Bunk B."/>
            <person name="Overmann J."/>
            <person name="Mueller R."/>
        </authorList>
    </citation>
    <scope>NUCLEOTIDE SEQUENCE [LARGE SCALE GENOMIC DNA]</scope>
    <source>
        <strain evidence="1 2">So ce836</strain>
    </source>
</reference>
<evidence type="ECO:0000313" key="2">
    <source>
        <dbReference type="Proteomes" id="UP000295497"/>
    </source>
</evidence>
<organism evidence="1 2">
    <name type="scientific">Sorangium cellulosum</name>
    <name type="common">Polyangium cellulosum</name>
    <dbReference type="NCBI Taxonomy" id="56"/>
    <lineage>
        <taxon>Bacteria</taxon>
        <taxon>Pseudomonadati</taxon>
        <taxon>Myxococcota</taxon>
        <taxon>Polyangia</taxon>
        <taxon>Polyangiales</taxon>
        <taxon>Polyangiaceae</taxon>
        <taxon>Sorangium</taxon>
    </lineage>
</organism>
<name>A0A4P2QFH3_SORCE</name>
<evidence type="ECO:0000313" key="1">
    <source>
        <dbReference type="EMBL" id="AUX28236.1"/>
    </source>
</evidence>
<accession>A0A4P2QFH3</accession>